<protein>
    <submittedName>
        <fullName evidence="5">Uncharacterized protein</fullName>
    </submittedName>
</protein>
<dbReference type="PANTHER" id="PTHR15622">
    <property type="entry name" value="WD40 REPEAT PROTEIN"/>
    <property type="match status" value="1"/>
</dbReference>
<dbReference type="SUPFAM" id="SSF50978">
    <property type="entry name" value="WD40 repeat-like"/>
    <property type="match status" value="1"/>
</dbReference>
<keyword evidence="6" id="KW-1185">Reference proteome</keyword>
<evidence type="ECO:0000256" key="2">
    <source>
        <dbReference type="ARBA" id="ARBA00022737"/>
    </source>
</evidence>
<dbReference type="EMBL" id="BLLK01000058">
    <property type="protein sequence ID" value="GFH57595.1"/>
    <property type="molecule type" value="Genomic_DNA"/>
</dbReference>
<dbReference type="PROSITE" id="PS00678">
    <property type="entry name" value="WD_REPEATS_1"/>
    <property type="match status" value="2"/>
</dbReference>
<feature type="repeat" description="WD" evidence="4">
    <location>
        <begin position="162"/>
        <end position="204"/>
    </location>
</feature>
<keyword evidence="2" id="KW-0677">Repeat</keyword>
<dbReference type="CDD" id="cd00200">
    <property type="entry name" value="WD40"/>
    <property type="match status" value="1"/>
</dbReference>
<dbReference type="SMART" id="SM00320">
    <property type="entry name" value="WD40"/>
    <property type="match status" value="7"/>
</dbReference>
<dbReference type="AlphaFoldDB" id="A0AAD3D6T3"/>
<evidence type="ECO:0000256" key="4">
    <source>
        <dbReference type="PROSITE-ProRule" id="PRU00221"/>
    </source>
</evidence>
<evidence type="ECO:0000256" key="1">
    <source>
        <dbReference type="ARBA" id="ARBA00022574"/>
    </source>
</evidence>
<dbReference type="PROSITE" id="PS50294">
    <property type="entry name" value="WD_REPEATS_REGION"/>
    <property type="match status" value="3"/>
</dbReference>
<feature type="repeat" description="WD" evidence="4">
    <location>
        <begin position="70"/>
        <end position="101"/>
    </location>
</feature>
<accession>A0AAD3D6T3</accession>
<name>A0AAD3D6T3_9STRA</name>
<evidence type="ECO:0000313" key="5">
    <source>
        <dbReference type="EMBL" id="GFH57595.1"/>
    </source>
</evidence>
<organism evidence="5 6">
    <name type="scientific">Chaetoceros tenuissimus</name>
    <dbReference type="NCBI Taxonomy" id="426638"/>
    <lineage>
        <taxon>Eukaryota</taxon>
        <taxon>Sar</taxon>
        <taxon>Stramenopiles</taxon>
        <taxon>Ochrophyta</taxon>
        <taxon>Bacillariophyta</taxon>
        <taxon>Coscinodiscophyceae</taxon>
        <taxon>Chaetocerotophycidae</taxon>
        <taxon>Chaetocerotales</taxon>
        <taxon>Chaetocerotaceae</taxon>
        <taxon>Chaetoceros</taxon>
    </lineage>
</organism>
<dbReference type="PROSITE" id="PS50082">
    <property type="entry name" value="WD_REPEATS_2"/>
    <property type="match status" value="3"/>
</dbReference>
<reference evidence="5 6" key="1">
    <citation type="journal article" date="2021" name="Sci. Rep.">
        <title>The genome of the diatom Chaetoceros tenuissimus carries an ancient integrated fragment of an extant virus.</title>
        <authorList>
            <person name="Hongo Y."/>
            <person name="Kimura K."/>
            <person name="Takaki Y."/>
            <person name="Yoshida Y."/>
            <person name="Baba S."/>
            <person name="Kobayashi G."/>
            <person name="Nagasaki K."/>
            <person name="Hano T."/>
            <person name="Tomaru Y."/>
        </authorList>
    </citation>
    <scope>NUCLEOTIDE SEQUENCE [LARGE SCALE GENOMIC DNA]</scope>
    <source>
        <strain evidence="5 6">NIES-3715</strain>
    </source>
</reference>
<dbReference type="InterPro" id="IPR001680">
    <property type="entry name" value="WD40_rpt"/>
</dbReference>
<gene>
    <name evidence="5" type="ORF">CTEN210_14071</name>
</gene>
<comment type="caution">
    <text evidence="5">The sequence shown here is derived from an EMBL/GenBank/DDBJ whole genome shotgun (WGS) entry which is preliminary data.</text>
</comment>
<dbReference type="InterPro" id="IPR036322">
    <property type="entry name" value="WD40_repeat_dom_sf"/>
</dbReference>
<dbReference type="PANTHER" id="PTHR15622:SF2">
    <property type="entry name" value="U4_U6 SMALL NUCLEAR RIBONUCLEOPROTEIN PRP4"/>
    <property type="match status" value="1"/>
</dbReference>
<sequence length="441" mass="49470">MLVTKDRDINSNKANITSLQFHPNTEALQSYRKTQKSIKSHQQLATSSIDGQVIVSNWDRGEERSRVLRFRGNKGGINQIAYSNNGSLIAAASHDHTVRLWTPYAKATDVSDALNLRGHTKEVRGVQFSPHQKSLLVSCSNDKSLRLWNLAKQKCGHFEKTLVGHSNWVNTCKFHPKESELVASGSDDGTLRIWDIVKGENTTIYHTGSYGINEIDIHPDGNIIAATLNGAVQIFDLRSDKVVQSYGEHFFKGISYHKSSGQLLIGSIDTSHNHTFSLYDNRIHNALFTVHHSNEANHDTGSCRNLLCCFSDDGKQFATSSSKYVTVWNIEGTFKATIHDGNRKDHCQIEKVNSREMRQNLEELSQGTEKEEQTTKSGISAISEVKVECFECSNGVNNTNSTKEMNIEAFNRMFHLLDSLTKSVVKLEKRVQCLEEKVGQI</sequence>
<dbReference type="InterPro" id="IPR015943">
    <property type="entry name" value="WD40/YVTN_repeat-like_dom_sf"/>
</dbReference>
<dbReference type="InterPro" id="IPR051983">
    <property type="entry name" value="WSB_SOCS-box_domain"/>
</dbReference>
<dbReference type="Proteomes" id="UP001054902">
    <property type="component" value="Unassembled WGS sequence"/>
</dbReference>
<feature type="repeat" description="WD" evidence="4">
    <location>
        <begin position="116"/>
        <end position="150"/>
    </location>
</feature>
<dbReference type="Pfam" id="PF00400">
    <property type="entry name" value="WD40"/>
    <property type="match status" value="4"/>
</dbReference>
<dbReference type="PRINTS" id="PR00320">
    <property type="entry name" value="GPROTEINBRPT"/>
</dbReference>
<dbReference type="InterPro" id="IPR019775">
    <property type="entry name" value="WD40_repeat_CS"/>
</dbReference>
<keyword evidence="3" id="KW-0833">Ubl conjugation pathway</keyword>
<dbReference type="InterPro" id="IPR020472">
    <property type="entry name" value="WD40_PAC1"/>
</dbReference>
<evidence type="ECO:0000313" key="6">
    <source>
        <dbReference type="Proteomes" id="UP001054902"/>
    </source>
</evidence>
<evidence type="ECO:0000256" key="3">
    <source>
        <dbReference type="ARBA" id="ARBA00022786"/>
    </source>
</evidence>
<proteinExistence type="predicted"/>
<dbReference type="GO" id="GO:0000209">
    <property type="term" value="P:protein polyubiquitination"/>
    <property type="evidence" value="ECO:0007669"/>
    <property type="project" value="TreeGrafter"/>
</dbReference>
<keyword evidence="1 4" id="KW-0853">WD repeat</keyword>
<dbReference type="Gene3D" id="2.130.10.10">
    <property type="entry name" value="YVTN repeat-like/Quinoprotein amine dehydrogenase"/>
    <property type="match status" value="2"/>
</dbReference>